<organism evidence="1">
    <name type="scientific">bioreactor metagenome</name>
    <dbReference type="NCBI Taxonomy" id="1076179"/>
    <lineage>
        <taxon>unclassified sequences</taxon>
        <taxon>metagenomes</taxon>
        <taxon>ecological metagenomes</taxon>
    </lineage>
</organism>
<comment type="caution">
    <text evidence="1">The sequence shown here is derived from an EMBL/GenBank/DDBJ whole genome shotgun (WGS) entry which is preliminary data.</text>
</comment>
<evidence type="ECO:0000313" key="1">
    <source>
        <dbReference type="EMBL" id="MPM87536.1"/>
    </source>
</evidence>
<reference evidence="1" key="1">
    <citation type="submission" date="2019-08" db="EMBL/GenBank/DDBJ databases">
        <authorList>
            <person name="Kucharzyk K."/>
            <person name="Murdoch R.W."/>
            <person name="Higgins S."/>
            <person name="Loffler F."/>
        </authorList>
    </citation>
    <scope>NUCLEOTIDE SEQUENCE</scope>
</reference>
<protein>
    <submittedName>
        <fullName evidence="1">Uncharacterized protein</fullName>
    </submittedName>
</protein>
<dbReference type="AlphaFoldDB" id="A0A645DDU5"/>
<accession>A0A645DDU5</accession>
<gene>
    <name evidence="1" type="ORF">SDC9_134635</name>
</gene>
<name>A0A645DDU5_9ZZZZ</name>
<sequence>MDKFNNNSSKNTTVNKVEKLLYGVPIIRGDVKNAVRDLRIKTLRWKTMNLFKILREIKKTLKEEIRLSKCKHELKTIEHIENFIESYLSREYKKRKLFWDVNIELEDEVKIRINGEYIDLGSNKEKIFKYFKDIL</sequence>
<proteinExistence type="predicted"/>
<dbReference type="EMBL" id="VSSQ01035336">
    <property type="protein sequence ID" value="MPM87536.1"/>
    <property type="molecule type" value="Genomic_DNA"/>
</dbReference>